<proteinExistence type="predicted"/>
<dbReference type="Proteomes" id="UP000029024">
    <property type="component" value="Unassembled WGS sequence"/>
</dbReference>
<organism evidence="1 2">
    <name type="scientific">Bifidobacterium longum subsp. suis</name>
    <dbReference type="NCBI Taxonomy" id="1695"/>
    <lineage>
        <taxon>Bacteria</taxon>
        <taxon>Bacillati</taxon>
        <taxon>Actinomycetota</taxon>
        <taxon>Actinomycetes</taxon>
        <taxon>Bifidobacteriales</taxon>
        <taxon>Bifidobacteriaceae</taxon>
        <taxon>Bifidobacterium</taxon>
    </lineage>
</organism>
<gene>
    <name evidence="1" type="ORF">BLSS_0090</name>
</gene>
<sequence>MRFHRISPCPRCGGKVKAKWERDGVQGLPEYTFFIVMFRCTVCGLGFEGGCSRKPAPYQLQYNIAAWNRICNGDKCFTLTYMSQEDGR</sequence>
<evidence type="ECO:0008006" key="3">
    <source>
        <dbReference type="Google" id="ProtNLM"/>
    </source>
</evidence>
<evidence type="ECO:0000313" key="2">
    <source>
        <dbReference type="Proteomes" id="UP000029024"/>
    </source>
</evidence>
<comment type="caution">
    <text evidence="1">The sequence shown here is derived from an EMBL/GenBank/DDBJ whole genome shotgun (WGS) entry which is preliminary data.</text>
</comment>
<evidence type="ECO:0000313" key="1">
    <source>
        <dbReference type="EMBL" id="KFI69789.1"/>
    </source>
</evidence>
<dbReference type="EMBL" id="JGZA01000015">
    <property type="protein sequence ID" value="KFI69789.1"/>
    <property type="molecule type" value="Genomic_DNA"/>
</dbReference>
<reference evidence="1 2" key="1">
    <citation type="submission" date="2014-03" db="EMBL/GenBank/DDBJ databases">
        <title>Genomics of Bifidobacteria.</title>
        <authorList>
            <person name="Ventura M."/>
            <person name="Milani C."/>
            <person name="Lugli G.A."/>
        </authorList>
    </citation>
    <scope>NUCLEOTIDE SEQUENCE [LARGE SCALE GENOMIC DNA]</scope>
    <source>
        <strain evidence="1 2">LMG 21814</strain>
    </source>
</reference>
<accession>A0A087BFI9</accession>
<dbReference type="AlphaFoldDB" id="A0A087BFI9"/>
<protein>
    <recommendedName>
        <fullName evidence="3">Transposase</fullName>
    </recommendedName>
</protein>
<name>A0A087BFI9_BIFLN</name>